<gene>
    <name evidence="1" type="ORF">M6B38_401440</name>
</gene>
<dbReference type="Proteomes" id="UP001140949">
    <property type="component" value="Unassembled WGS sequence"/>
</dbReference>
<dbReference type="EMBL" id="JANAVB010025999">
    <property type="protein sequence ID" value="KAJ6819821.1"/>
    <property type="molecule type" value="Genomic_DNA"/>
</dbReference>
<reference evidence="1" key="2">
    <citation type="submission" date="2023-04" db="EMBL/GenBank/DDBJ databases">
        <authorList>
            <person name="Bruccoleri R.E."/>
            <person name="Oakeley E.J."/>
            <person name="Faust A.-M."/>
            <person name="Dessus-Babus S."/>
            <person name="Altorfer M."/>
            <person name="Burckhardt D."/>
            <person name="Oertli M."/>
            <person name="Naumann U."/>
            <person name="Petersen F."/>
            <person name="Wong J."/>
        </authorList>
    </citation>
    <scope>NUCLEOTIDE SEQUENCE</scope>
    <source>
        <strain evidence="1">GSM-AAB239-AS_SAM_17_03QT</strain>
        <tissue evidence="1">Leaf</tissue>
    </source>
</reference>
<accession>A0AAX6FV19</accession>
<comment type="caution">
    <text evidence="1">The sequence shown here is derived from an EMBL/GenBank/DDBJ whole genome shotgun (WGS) entry which is preliminary data.</text>
</comment>
<sequence>MPNTALHAGLKKVNQELKKWNKTRPISNLCEKEDELKAIQAQIQSMPMDSGLVDKELRLQEEVMKLSFQEKIQLQQRAKCTWLKDGDRCSNFFMLLSALGNPGILRPISCTPKKSLLRMTGPWLMKLSSSLCPCIIRWITYSLFRLLPANAQLRMKGIVG</sequence>
<keyword evidence="2" id="KW-1185">Reference proteome</keyword>
<evidence type="ECO:0000313" key="2">
    <source>
        <dbReference type="Proteomes" id="UP001140949"/>
    </source>
</evidence>
<dbReference type="AlphaFoldDB" id="A0AAX6FV19"/>
<evidence type="ECO:0000313" key="1">
    <source>
        <dbReference type="EMBL" id="KAJ6819821.1"/>
    </source>
</evidence>
<reference evidence="1" key="1">
    <citation type="journal article" date="2023" name="GigaByte">
        <title>Genome assembly of the bearded iris, Iris pallida Lam.</title>
        <authorList>
            <person name="Bruccoleri R.E."/>
            <person name="Oakeley E.J."/>
            <person name="Faust A.M.E."/>
            <person name="Altorfer M."/>
            <person name="Dessus-Babus S."/>
            <person name="Burckhardt D."/>
            <person name="Oertli M."/>
            <person name="Naumann U."/>
            <person name="Petersen F."/>
            <person name="Wong J."/>
        </authorList>
    </citation>
    <scope>NUCLEOTIDE SEQUENCE</scope>
    <source>
        <strain evidence="1">GSM-AAB239-AS_SAM_17_03QT</strain>
    </source>
</reference>
<organism evidence="1 2">
    <name type="scientific">Iris pallida</name>
    <name type="common">Sweet iris</name>
    <dbReference type="NCBI Taxonomy" id="29817"/>
    <lineage>
        <taxon>Eukaryota</taxon>
        <taxon>Viridiplantae</taxon>
        <taxon>Streptophyta</taxon>
        <taxon>Embryophyta</taxon>
        <taxon>Tracheophyta</taxon>
        <taxon>Spermatophyta</taxon>
        <taxon>Magnoliopsida</taxon>
        <taxon>Liliopsida</taxon>
        <taxon>Asparagales</taxon>
        <taxon>Iridaceae</taxon>
        <taxon>Iridoideae</taxon>
        <taxon>Irideae</taxon>
        <taxon>Iris</taxon>
    </lineage>
</organism>
<name>A0AAX6FV19_IRIPA</name>
<protein>
    <submittedName>
        <fullName evidence="1">Uncharacterized protein</fullName>
    </submittedName>
</protein>
<proteinExistence type="predicted"/>